<dbReference type="Gene3D" id="3.40.190.10">
    <property type="entry name" value="Periplasmic binding protein-like II"/>
    <property type="match status" value="2"/>
</dbReference>
<dbReference type="Pfam" id="PF01547">
    <property type="entry name" value="SBP_bac_1"/>
    <property type="match status" value="1"/>
</dbReference>
<evidence type="ECO:0000256" key="7">
    <source>
        <dbReference type="ARBA" id="ARBA00023288"/>
    </source>
</evidence>
<evidence type="ECO:0000256" key="5">
    <source>
        <dbReference type="ARBA" id="ARBA00023136"/>
    </source>
</evidence>
<feature type="region of interest" description="Disordered" evidence="8">
    <location>
        <begin position="522"/>
        <end position="558"/>
    </location>
</feature>
<dbReference type="InterPro" id="IPR006059">
    <property type="entry name" value="SBP"/>
</dbReference>
<keyword evidence="3" id="KW-1003">Cell membrane</keyword>
<accession>A0A4V3B8R4</accession>
<protein>
    <submittedName>
        <fullName evidence="10">Carbohydrate ABC transporter substrate-binding protein</fullName>
    </submittedName>
</protein>
<dbReference type="PIRSF" id="PIRSF035859">
    <property type="entry name" value="ABC_tp_sb"/>
    <property type="match status" value="1"/>
</dbReference>
<evidence type="ECO:0000256" key="3">
    <source>
        <dbReference type="ARBA" id="ARBA00022475"/>
    </source>
</evidence>
<dbReference type="SUPFAM" id="SSF53850">
    <property type="entry name" value="Periplasmic binding protein-like II"/>
    <property type="match status" value="1"/>
</dbReference>
<keyword evidence="6" id="KW-0564">Palmitate</keyword>
<dbReference type="Proteomes" id="UP000295701">
    <property type="component" value="Unassembled WGS sequence"/>
</dbReference>
<evidence type="ECO:0000313" key="11">
    <source>
        <dbReference type="Proteomes" id="UP000295701"/>
    </source>
</evidence>
<evidence type="ECO:0000256" key="8">
    <source>
        <dbReference type="SAM" id="MobiDB-lite"/>
    </source>
</evidence>
<gene>
    <name evidence="10" type="ORF">E2L08_13320</name>
</gene>
<reference evidence="10 11" key="1">
    <citation type="submission" date="2019-03" db="EMBL/GenBank/DDBJ databases">
        <title>Primorskyibacter sp. SS33 isolated from sediments.</title>
        <authorList>
            <person name="Xunke S."/>
        </authorList>
    </citation>
    <scope>NUCLEOTIDE SEQUENCE [LARGE SCALE GENOMIC DNA]</scope>
    <source>
        <strain evidence="10 11">SS33</strain>
    </source>
</reference>
<keyword evidence="5" id="KW-0472">Membrane</keyword>
<name>A0A4V3B8R4_9RHOB</name>
<keyword evidence="11" id="KW-1185">Reference proteome</keyword>
<dbReference type="GO" id="GO:0022857">
    <property type="term" value="F:transmembrane transporter activity"/>
    <property type="evidence" value="ECO:0007669"/>
    <property type="project" value="InterPro"/>
</dbReference>
<evidence type="ECO:0000256" key="6">
    <source>
        <dbReference type="ARBA" id="ARBA00023139"/>
    </source>
</evidence>
<comment type="subcellular location">
    <subcellularLocation>
        <location evidence="1">Periplasm</location>
    </subcellularLocation>
</comment>
<sequence>MNVTLRSSTALALVCGLAAGPALAGMEEARQFLDTEIDGMSTLTREEQEAEMQWFVDAAEPFRGMDINVVSETITTHEYESQVLAPAFAAITGINVTHDLIGEGDVVEKLQTQMQSGQNVYDAYVNDSDLIGTHWRYGQVRNLTDWMANEGADVTSPTLDLEDFIGTQFTTGPDGNLYQLPDQQFANLYWFRYDWFNDPEIKAAFQEEYGYELGVPVNWAAYEDIAEFFTGREIDGVEVYGNMDYGKKDPSLGWRYTDAWMSMAGMGDKGSPNGLPVDEWGIRVNEQSQPVGACVDRGGATNSPAAVYAVDKAIQWLQKYSPPSAAGMTFSEAGPVPGQGNIAQQMFMYTTFVAPLVDSPAVMNEDGTPKWRLAPSPHGVYWEEGMKVGYQDVGSWTLMNSTPVDRAKAAWLYAQFVTSKTVDVKKSDVGLTFVRESTIDSDHFTERAGRLGGLIEFYRSPARTAWSPTGTNVPDYPKLAQLWWQNIGDAMSGAKTPQEALDKLCADMESVMERLERAGVQGEFGPALNEQRDPSYWLEEQPGAPKPKLENEDEEPETIAYDELVKSWQQ</sequence>
<dbReference type="GO" id="GO:0042597">
    <property type="term" value="C:periplasmic space"/>
    <property type="evidence" value="ECO:0007669"/>
    <property type="project" value="UniProtKB-SubCell"/>
</dbReference>
<dbReference type="EMBL" id="SNAA01000016">
    <property type="protein sequence ID" value="TDL76569.1"/>
    <property type="molecule type" value="Genomic_DNA"/>
</dbReference>
<feature type="chain" id="PRO_5020515386" evidence="9">
    <location>
        <begin position="25"/>
        <end position="570"/>
    </location>
</feature>
<evidence type="ECO:0000256" key="9">
    <source>
        <dbReference type="SAM" id="SignalP"/>
    </source>
</evidence>
<proteinExistence type="inferred from homology"/>
<organism evidence="10 11">
    <name type="scientific">Palleronia sediminis</name>
    <dbReference type="NCBI Taxonomy" id="2547833"/>
    <lineage>
        <taxon>Bacteria</taxon>
        <taxon>Pseudomonadati</taxon>
        <taxon>Pseudomonadota</taxon>
        <taxon>Alphaproteobacteria</taxon>
        <taxon>Rhodobacterales</taxon>
        <taxon>Roseobacteraceae</taxon>
        <taxon>Palleronia</taxon>
    </lineage>
</organism>
<dbReference type="AlphaFoldDB" id="A0A4V3B8R4"/>
<evidence type="ECO:0000256" key="4">
    <source>
        <dbReference type="ARBA" id="ARBA00022729"/>
    </source>
</evidence>
<dbReference type="InterPro" id="IPR014597">
    <property type="entry name" value="ABC_tp_sb"/>
</dbReference>
<evidence type="ECO:0000313" key="10">
    <source>
        <dbReference type="EMBL" id="TDL76569.1"/>
    </source>
</evidence>
<comment type="similarity">
    <text evidence="2">Belongs to the bacterial solute-binding protein 1 family.</text>
</comment>
<evidence type="ECO:0000256" key="1">
    <source>
        <dbReference type="ARBA" id="ARBA00004418"/>
    </source>
</evidence>
<keyword evidence="4 9" id="KW-0732">Signal</keyword>
<dbReference type="InterPro" id="IPR050490">
    <property type="entry name" value="Bact_solute-bd_prot1"/>
</dbReference>
<feature type="signal peptide" evidence="9">
    <location>
        <begin position="1"/>
        <end position="24"/>
    </location>
</feature>
<keyword evidence="7" id="KW-0449">Lipoprotein</keyword>
<evidence type="ECO:0000256" key="2">
    <source>
        <dbReference type="ARBA" id="ARBA00008520"/>
    </source>
</evidence>
<dbReference type="PANTHER" id="PTHR43649">
    <property type="entry name" value="ARABINOSE-BINDING PROTEIN-RELATED"/>
    <property type="match status" value="1"/>
</dbReference>
<dbReference type="PANTHER" id="PTHR43649:SF33">
    <property type="entry name" value="POLYGALACTURONAN_RHAMNOGALACTURONAN-BINDING PROTEIN YTCQ"/>
    <property type="match status" value="1"/>
</dbReference>
<comment type="caution">
    <text evidence="10">The sequence shown here is derived from an EMBL/GenBank/DDBJ whole genome shotgun (WGS) entry which is preliminary data.</text>
</comment>
<dbReference type="RefSeq" id="WP_133397587.1">
    <property type="nucleotide sequence ID" value="NZ_SNAA01000016.1"/>
</dbReference>
<dbReference type="OrthoDB" id="9812682at2"/>